<feature type="domain" description="FAD-binding" evidence="8">
    <location>
        <begin position="4"/>
        <end position="325"/>
    </location>
</feature>
<dbReference type="Gene3D" id="3.50.50.60">
    <property type="entry name" value="FAD/NAD(P)-binding domain"/>
    <property type="match status" value="2"/>
</dbReference>
<dbReference type="SUPFAM" id="SSF51905">
    <property type="entry name" value="FAD/NAD(P)-binding domain"/>
    <property type="match status" value="1"/>
</dbReference>
<dbReference type="GeneID" id="303189157"/>
<evidence type="ECO:0000256" key="2">
    <source>
        <dbReference type="ARBA" id="ARBA00004749"/>
    </source>
</evidence>
<keyword evidence="10" id="KW-1185">Reference proteome</keyword>
<dbReference type="InterPro" id="IPR051205">
    <property type="entry name" value="UbiH/COQ6_monooxygenase"/>
</dbReference>
<dbReference type="GO" id="GO:0006744">
    <property type="term" value="P:ubiquinone biosynthetic process"/>
    <property type="evidence" value="ECO:0007669"/>
    <property type="project" value="UniProtKB-UniPathway"/>
</dbReference>
<evidence type="ECO:0000256" key="6">
    <source>
        <dbReference type="ARBA" id="ARBA00023002"/>
    </source>
</evidence>
<dbReference type="PRINTS" id="PR00420">
    <property type="entry name" value="RNGMNOXGNASE"/>
</dbReference>
<sequence>MKQYDIVIIGAGMTGATLALAVHQLCEGNLSIAVIEANRMEENKAHPGFDSRAIALSFGTANILKRLNLWSDFLPLLTPITDIEVSDKGHLGLADIKASTQGVDALGYVVELESVGRLYQDKLTQCPAVDYLCPSQVKHINRTMKQVEITLENGSRLMTKLMVAADGALSESCQQLNIPLKEMDFEQFAIIANVSTNQSPEGRAFERFTSSGPLAFLPMSEGRSSVVWCMSEQKANQLMGADESTVIEQLQHDFGWRLGKITKVGARACYPLVLRYRESIVSHRSAVIGNAAQTLHPIAGQGFNLGIRDVMSLAEEVQYAYQTHGDIGNYSVLSLYRQRRQCDRSETISLTSSLVHCFSNDLPAMRIGRNLGLLSMTYLPFIKQPIVKRTMGLVER</sequence>
<evidence type="ECO:0000313" key="9">
    <source>
        <dbReference type="EMBL" id="RCS73810.1"/>
    </source>
</evidence>
<evidence type="ECO:0000256" key="1">
    <source>
        <dbReference type="ARBA" id="ARBA00001974"/>
    </source>
</evidence>
<dbReference type="Pfam" id="PF01494">
    <property type="entry name" value="FAD_binding_3"/>
    <property type="match status" value="1"/>
</dbReference>
<comment type="pathway">
    <text evidence="2">Cofactor biosynthesis; ubiquinone biosynthesis.</text>
</comment>
<dbReference type="PANTHER" id="PTHR43876">
    <property type="entry name" value="UBIQUINONE BIOSYNTHESIS MONOOXYGENASE COQ6, MITOCHONDRIAL"/>
    <property type="match status" value="1"/>
</dbReference>
<dbReference type="InterPro" id="IPR011295">
    <property type="entry name" value="UbiH"/>
</dbReference>
<evidence type="ECO:0000256" key="4">
    <source>
        <dbReference type="ARBA" id="ARBA00022630"/>
    </source>
</evidence>
<dbReference type="NCBIfam" id="TIGR01988">
    <property type="entry name" value="Ubi-OHases"/>
    <property type="match status" value="1"/>
</dbReference>
<dbReference type="GO" id="GO:0008681">
    <property type="term" value="F:2-octaprenyl-6-methoxyphenol hydroxylase activity"/>
    <property type="evidence" value="ECO:0007669"/>
    <property type="project" value="InterPro"/>
</dbReference>
<evidence type="ECO:0000313" key="10">
    <source>
        <dbReference type="Proteomes" id="UP000252479"/>
    </source>
</evidence>
<keyword evidence="5" id="KW-0274">FAD</keyword>
<proteinExistence type="inferred from homology"/>
<dbReference type="RefSeq" id="WP_086961634.1">
    <property type="nucleotide sequence ID" value="NZ_AP018680.1"/>
</dbReference>
<dbReference type="PANTHER" id="PTHR43876:SF8">
    <property type="entry name" value="2-OCTAPRENYL-6-METHOXYPHENOL HYDROXYLASE"/>
    <property type="match status" value="1"/>
</dbReference>
<dbReference type="GO" id="GO:0071949">
    <property type="term" value="F:FAD binding"/>
    <property type="evidence" value="ECO:0007669"/>
    <property type="project" value="InterPro"/>
</dbReference>
<dbReference type="Proteomes" id="UP000252479">
    <property type="component" value="Unassembled WGS sequence"/>
</dbReference>
<dbReference type="UniPathway" id="UPA00232"/>
<evidence type="ECO:0000256" key="7">
    <source>
        <dbReference type="ARBA" id="ARBA00023033"/>
    </source>
</evidence>
<accession>A0A368LPH8</accession>
<gene>
    <name evidence="9" type="ORF">CIK83_09495</name>
</gene>
<dbReference type="NCBIfam" id="TIGR01984">
    <property type="entry name" value="UbiH"/>
    <property type="match status" value="1"/>
</dbReference>
<keyword evidence="4" id="KW-0285">Flavoprotein</keyword>
<name>A0A368LPH8_9VIBR</name>
<dbReference type="InterPro" id="IPR002938">
    <property type="entry name" value="FAD-bd"/>
</dbReference>
<evidence type="ECO:0000259" key="8">
    <source>
        <dbReference type="Pfam" id="PF01494"/>
    </source>
</evidence>
<dbReference type="AlphaFoldDB" id="A0A368LPH8"/>
<dbReference type="EMBL" id="QPGL01000001">
    <property type="protein sequence ID" value="RCS73810.1"/>
    <property type="molecule type" value="Genomic_DNA"/>
</dbReference>
<protein>
    <submittedName>
        <fullName evidence="9">2-octaprenyl-6-methoxyphenyl hydroxylase</fullName>
    </submittedName>
</protein>
<dbReference type="InterPro" id="IPR010971">
    <property type="entry name" value="UbiH/COQ6"/>
</dbReference>
<evidence type="ECO:0000256" key="5">
    <source>
        <dbReference type="ARBA" id="ARBA00022827"/>
    </source>
</evidence>
<organism evidence="9 10">
    <name type="scientific">Vibrio casei</name>
    <dbReference type="NCBI Taxonomy" id="673372"/>
    <lineage>
        <taxon>Bacteria</taxon>
        <taxon>Pseudomonadati</taxon>
        <taxon>Pseudomonadota</taxon>
        <taxon>Gammaproteobacteria</taxon>
        <taxon>Vibrionales</taxon>
        <taxon>Vibrionaceae</taxon>
        <taxon>Vibrio</taxon>
    </lineage>
</organism>
<dbReference type="OrthoDB" id="9769565at2"/>
<comment type="cofactor">
    <cofactor evidence="1">
        <name>FAD</name>
        <dbReference type="ChEBI" id="CHEBI:57692"/>
    </cofactor>
</comment>
<comment type="caution">
    <text evidence="9">The sequence shown here is derived from an EMBL/GenBank/DDBJ whole genome shotgun (WGS) entry which is preliminary data.</text>
</comment>
<keyword evidence="6" id="KW-0560">Oxidoreductase</keyword>
<dbReference type="NCBIfam" id="NF004356">
    <property type="entry name" value="PRK05732.1"/>
    <property type="match status" value="1"/>
</dbReference>
<dbReference type="InterPro" id="IPR018168">
    <property type="entry name" value="Ubi_Hdrlase_CS"/>
</dbReference>
<reference evidence="9 10" key="1">
    <citation type="journal article" date="2017" name="Elife">
        <title>Extensive horizontal gene transfer in cheese-associated bacteria.</title>
        <authorList>
            <person name="Bonham K.S."/>
            <person name="Wolfe B.E."/>
            <person name="Dutton R.J."/>
        </authorList>
    </citation>
    <scope>NUCLEOTIDE SEQUENCE [LARGE SCALE GENOMIC DNA]</scope>
    <source>
        <strain evidence="9 10">JB196</strain>
    </source>
</reference>
<comment type="similarity">
    <text evidence="3">Belongs to the UbiH/COQ6 family.</text>
</comment>
<evidence type="ECO:0000256" key="3">
    <source>
        <dbReference type="ARBA" id="ARBA00005349"/>
    </source>
</evidence>
<keyword evidence="7" id="KW-0503">Monooxygenase</keyword>
<dbReference type="PROSITE" id="PS01304">
    <property type="entry name" value="UBIH"/>
    <property type="match status" value="1"/>
</dbReference>
<dbReference type="InterPro" id="IPR036188">
    <property type="entry name" value="FAD/NAD-bd_sf"/>
</dbReference>